<reference evidence="8" key="1">
    <citation type="submission" date="2012-11" db="EMBL/GenBank/DDBJ databases">
        <title>Dependencies among metagenomic species, viruses, plasmids and units of genetic variation.</title>
        <authorList>
            <person name="Nielsen H.B."/>
            <person name="Almeida M."/>
            <person name="Juncker A.S."/>
            <person name="Rasmussen S."/>
            <person name="Li J."/>
            <person name="Sunagawa S."/>
            <person name="Plichta D."/>
            <person name="Gautier L."/>
            <person name="Le Chatelier E."/>
            <person name="Peletier E."/>
            <person name="Bonde I."/>
            <person name="Nielsen T."/>
            <person name="Manichanh C."/>
            <person name="Arumugam M."/>
            <person name="Batto J."/>
            <person name="Santos M.B.Q.D."/>
            <person name="Blom N."/>
            <person name="Borruel N."/>
            <person name="Burgdorf K.S."/>
            <person name="Boumezbeur F."/>
            <person name="Casellas F."/>
            <person name="Dore J."/>
            <person name="Guarner F."/>
            <person name="Hansen T."/>
            <person name="Hildebrand F."/>
            <person name="Kaas R.S."/>
            <person name="Kennedy S."/>
            <person name="Kristiansen K."/>
            <person name="Kultima J.R."/>
            <person name="Leonard P."/>
            <person name="Levenez F."/>
            <person name="Lund O."/>
            <person name="Moumen B."/>
            <person name="Le Paslier D."/>
            <person name="Pons N."/>
            <person name="Pedersen O."/>
            <person name="Prifti E."/>
            <person name="Qin J."/>
            <person name="Raes J."/>
            <person name="Tap J."/>
            <person name="Tims S."/>
            <person name="Ussery D.W."/>
            <person name="Yamada T."/>
            <person name="MetaHit consortium"/>
            <person name="Renault P."/>
            <person name="Sicheritz-Ponten T."/>
            <person name="Bork P."/>
            <person name="Wang J."/>
            <person name="Brunak S."/>
            <person name="Ehrlich S.D."/>
        </authorList>
    </citation>
    <scope>NUCLEOTIDE SEQUENCE [LARGE SCALE GENOMIC DNA]</scope>
</reference>
<dbReference type="InterPro" id="IPR012094">
    <property type="entry name" value="tRNA_Ile_lys_synt"/>
</dbReference>
<dbReference type="InterPro" id="IPR012795">
    <property type="entry name" value="tRNA_Ile_lys_synt_N"/>
</dbReference>
<comment type="catalytic activity">
    <reaction evidence="5 6">
        <text>cytidine(34) in tRNA(Ile2) + L-lysine + ATP = lysidine(34) in tRNA(Ile2) + AMP + diphosphate + H(+)</text>
        <dbReference type="Rhea" id="RHEA:43744"/>
        <dbReference type="Rhea" id="RHEA-COMP:10625"/>
        <dbReference type="Rhea" id="RHEA-COMP:10670"/>
        <dbReference type="ChEBI" id="CHEBI:15378"/>
        <dbReference type="ChEBI" id="CHEBI:30616"/>
        <dbReference type="ChEBI" id="CHEBI:32551"/>
        <dbReference type="ChEBI" id="CHEBI:33019"/>
        <dbReference type="ChEBI" id="CHEBI:82748"/>
        <dbReference type="ChEBI" id="CHEBI:83665"/>
        <dbReference type="ChEBI" id="CHEBI:456215"/>
        <dbReference type="EC" id="6.3.4.19"/>
    </reaction>
</comment>
<dbReference type="EMBL" id="CBEP010000008">
    <property type="protein sequence ID" value="CDC03469.1"/>
    <property type="molecule type" value="Genomic_DNA"/>
</dbReference>
<gene>
    <name evidence="6" type="primary">tilS</name>
    <name evidence="8" type="ORF">BN578_01471</name>
</gene>
<dbReference type="InterPro" id="IPR011063">
    <property type="entry name" value="TilS/TtcA_N"/>
</dbReference>
<keyword evidence="6" id="KW-0963">Cytoplasm</keyword>
<evidence type="ECO:0000256" key="6">
    <source>
        <dbReference type="HAMAP-Rule" id="MF_01161"/>
    </source>
</evidence>
<feature type="binding site" evidence="6">
    <location>
        <begin position="26"/>
        <end position="31"/>
    </location>
    <ligand>
        <name>ATP</name>
        <dbReference type="ChEBI" id="CHEBI:30616"/>
    </ligand>
</feature>
<name>R6N559_9FIRM</name>
<dbReference type="SUPFAM" id="SSF82829">
    <property type="entry name" value="MesJ substrate recognition domain-like"/>
    <property type="match status" value="1"/>
</dbReference>
<dbReference type="EC" id="6.3.4.19" evidence="6"/>
<dbReference type="GO" id="GO:0005524">
    <property type="term" value="F:ATP binding"/>
    <property type="evidence" value="ECO:0007669"/>
    <property type="project" value="UniProtKB-UniRule"/>
</dbReference>
<sequence length="320" mass="35707">MITKVLKTIEAYQMLSPDSAVVAGVSGGADSMALLHVLQSRRKDWPELKVTAAHVNHCLRGAEADRDEEHVRRYCQREGIPLEVLKIDVREEAAKRKLGLEACGRAVRYEFFRRLAGENGVIATAHTLSDLAETVLLHLTRGTGLKGLCGIPPVRENIVRPLIDCSRREIEDYCREHKILYVTDSTNLEARYSRNKVRLQVLPALKEINPAFEEAVGRMAQSLREDDGCLCEEARELLGRAALEKGGWSCSVLSRGRKPVRIRAIRLLQGASRPEARHLEEIDRIILASQGGVSVPGGLDFHANRGVLRTVPHKKRKIPQ</sequence>
<dbReference type="HAMAP" id="MF_01161">
    <property type="entry name" value="tRNA_Ile_lys_synt"/>
    <property type="match status" value="1"/>
</dbReference>
<evidence type="ECO:0000259" key="7">
    <source>
        <dbReference type="Pfam" id="PF01171"/>
    </source>
</evidence>
<comment type="caution">
    <text evidence="8">The sequence shown here is derived from an EMBL/GenBank/DDBJ whole genome shotgun (WGS) entry which is preliminary data.</text>
</comment>
<feature type="domain" description="tRNA(Ile)-lysidine/2-thiocytidine synthase N-terminal" evidence="7">
    <location>
        <begin position="21"/>
        <end position="198"/>
    </location>
</feature>
<dbReference type="PANTHER" id="PTHR43033">
    <property type="entry name" value="TRNA(ILE)-LYSIDINE SYNTHASE-RELATED"/>
    <property type="match status" value="1"/>
</dbReference>
<evidence type="ECO:0000256" key="4">
    <source>
        <dbReference type="ARBA" id="ARBA00022840"/>
    </source>
</evidence>
<evidence type="ECO:0000256" key="5">
    <source>
        <dbReference type="ARBA" id="ARBA00048539"/>
    </source>
</evidence>
<dbReference type="PANTHER" id="PTHR43033:SF1">
    <property type="entry name" value="TRNA(ILE)-LYSIDINE SYNTHASE-RELATED"/>
    <property type="match status" value="1"/>
</dbReference>
<accession>R6N559</accession>
<keyword evidence="2 6" id="KW-0819">tRNA processing</keyword>
<keyword evidence="1 6" id="KW-0436">Ligase</keyword>
<keyword evidence="3 6" id="KW-0547">Nucleotide-binding</keyword>
<evidence type="ECO:0000256" key="2">
    <source>
        <dbReference type="ARBA" id="ARBA00022694"/>
    </source>
</evidence>
<dbReference type="NCBIfam" id="TIGR02432">
    <property type="entry name" value="lysidine_TilS_N"/>
    <property type="match status" value="1"/>
</dbReference>
<dbReference type="CDD" id="cd01992">
    <property type="entry name" value="TilS_N"/>
    <property type="match status" value="1"/>
</dbReference>
<dbReference type="Proteomes" id="UP000018168">
    <property type="component" value="Unassembled WGS sequence"/>
</dbReference>
<dbReference type="GO" id="GO:0006400">
    <property type="term" value="P:tRNA modification"/>
    <property type="evidence" value="ECO:0007669"/>
    <property type="project" value="UniProtKB-UniRule"/>
</dbReference>
<comment type="domain">
    <text evidence="6">The N-terminal region contains the highly conserved SGGXDS motif, predicted to be a P-loop motif involved in ATP binding.</text>
</comment>
<evidence type="ECO:0000313" key="9">
    <source>
        <dbReference type="Proteomes" id="UP000018168"/>
    </source>
</evidence>
<comment type="similarity">
    <text evidence="6">Belongs to the tRNA(Ile)-lysidine synthase family.</text>
</comment>
<dbReference type="GO" id="GO:0005737">
    <property type="term" value="C:cytoplasm"/>
    <property type="evidence" value="ECO:0007669"/>
    <property type="project" value="UniProtKB-SubCell"/>
</dbReference>
<comment type="function">
    <text evidence="6">Ligates lysine onto the cytidine present at position 34 of the AUA codon-specific tRNA(Ile) that contains the anticodon CAU, in an ATP-dependent manner. Cytidine is converted to lysidine, thus changing the amino acid specificity of the tRNA from methionine to isoleucine.</text>
</comment>
<dbReference type="GO" id="GO:0032267">
    <property type="term" value="F:tRNA(Ile)-lysidine synthase activity"/>
    <property type="evidence" value="ECO:0007669"/>
    <property type="project" value="UniProtKB-EC"/>
</dbReference>
<organism evidence="8 9">
    <name type="scientific">[Clostridium] leptum CAG:27</name>
    <dbReference type="NCBI Taxonomy" id="1263068"/>
    <lineage>
        <taxon>Bacteria</taxon>
        <taxon>Bacillati</taxon>
        <taxon>Bacillota</taxon>
        <taxon>Clostridia</taxon>
        <taxon>Eubacteriales</taxon>
        <taxon>Oscillospiraceae</taxon>
        <taxon>Oscillospiraceae incertae sedis</taxon>
    </lineage>
</organism>
<comment type="subcellular location">
    <subcellularLocation>
        <location evidence="6">Cytoplasm</location>
    </subcellularLocation>
</comment>
<dbReference type="Pfam" id="PF01171">
    <property type="entry name" value="ATP_bind_3"/>
    <property type="match status" value="1"/>
</dbReference>
<protein>
    <recommendedName>
        <fullName evidence="6">tRNA(Ile)-lysidine synthase</fullName>
        <ecNumber evidence="6">6.3.4.19</ecNumber>
    </recommendedName>
    <alternativeName>
        <fullName evidence="6">tRNA(Ile)-2-lysyl-cytidine synthase</fullName>
    </alternativeName>
    <alternativeName>
        <fullName evidence="6">tRNA(Ile)-lysidine synthetase</fullName>
    </alternativeName>
</protein>
<evidence type="ECO:0000256" key="3">
    <source>
        <dbReference type="ARBA" id="ARBA00022741"/>
    </source>
</evidence>
<keyword evidence="4 6" id="KW-0067">ATP-binding</keyword>
<dbReference type="SUPFAM" id="SSF52402">
    <property type="entry name" value="Adenine nucleotide alpha hydrolases-like"/>
    <property type="match status" value="1"/>
</dbReference>
<evidence type="ECO:0000313" key="8">
    <source>
        <dbReference type="EMBL" id="CDC03469.1"/>
    </source>
</evidence>
<dbReference type="Gene3D" id="3.40.50.620">
    <property type="entry name" value="HUPs"/>
    <property type="match status" value="1"/>
</dbReference>
<evidence type="ECO:0000256" key="1">
    <source>
        <dbReference type="ARBA" id="ARBA00022598"/>
    </source>
</evidence>
<dbReference type="AlphaFoldDB" id="R6N559"/>
<proteinExistence type="inferred from homology"/>
<dbReference type="InterPro" id="IPR014729">
    <property type="entry name" value="Rossmann-like_a/b/a_fold"/>
</dbReference>